<dbReference type="RefSeq" id="WP_143973082.1">
    <property type="nucleotide sequence ID" value="NZ_PNOT02000044.1"/>
</dbReference>
<proteinExistence type="predicted"/>
<dbReference type="Proteomes" id="UP000235507">
    <property type="component" value="Unassembled WGS sequence"/>
</dbReference>
<sequence>MAEKPTNLFPTAARSVTELIAPPGAWFGPVMAMADSSRDRKRRHDALRREGGAMLLIKVRNLAALADWLIENSRLQAWDDGNRAAITRAIEELLDATVTRSRADQIECDSCSETEEIRSDDVYEADRRR</sequence>
<protein>
    <submittedName>
        <fullName evidence="1">Uncharacterized protein</fullName>
    </submittedName>
</protein>
<reference evidence="1" key="1">
    <citation type="submission" date="2019-07" db="EMBL/GenBank/DDBJ databases">
        <title>Mesorhizobum intechiensis sp. nov. isolated from nodules of Lotus tenuis growing in lowlands of the Flooding Pampa, Argentina.</title>
        <authorList>
            <person name="Estrella M.J."/>
            <person name="Torres Tejerizo G.A."/>
            <person name="Cumpa Velazquez L.M."/>
            <person name="Fontana F."/>
            <person name="Hansen L."/>
            <person name="Pistorio M."/>
            <person name="Sannazzaro A.I."/>
        </authorList>
    </citation>
    <scope>NUCLEOTIDE SEQUENCE</scope>
    <source>
        <strain evidence="1">BD68</strain>
    </source>
</reference>
<gene>
    <name evidence="1" type="ORF">C1D09_003905</name>
</gene>
<dbReference type="EMBL" id="PNOT02000044">
    <property type="protein sequence ID" value="TSE13467.1"/>
    <property type="molecule type" value="Genomic_DNA"/>
</dbReference>
<name>A0A8T9AVI9_9HYPH</name>
<accession>A0A8T9AVI9</accession>
<comment type="caution">
    <text evidence="1">The sequence shown here is derived from an EMBL/GenBank/DDBJ whole genome shotgun (WGS) entry which is preliminary data.</text>
</comment>
<evidence type="ECO:0000313" key="2">
    <source>
        <dbReference type="Proteomes" id="UP000235507"/>
    </source>
</evidence>
<evidence type="ECO:0000313" key="1">
    <source>
        <dbReference type="EMBL" id="TSE13467.1"/>
    </source>
</evidence>
<organism evidence="1 2">
    <name type="scientific">Mesorhizobium intechi</name>
    <dbReference type="NCBI Taxonomy" id="537601"/>
    <lineage>
        <taxon>Bacteria</taxon>
        <taxon>Pseudomonadati</taxon>
        <taxon>Pseudomonadota</taxon>
        <taxon>Alphaproteobacteria</taxon>
        <taxon>Hyphomicrobiales</taxon>
        <taxon>Phyllobacteriaceae</taxon>
        <taxon>Mesorhizobium</taxon>
    </lineage>
</organism>
<dbReference type="AlphaFoldDB" id="A0A8T9AVI9"/>
<keyword evidence="2" id="KW-1185">Reference proteome</keyword>